<dbReference type="VEuPathDB" id="PlasmoDB:PCOAH_00050920"/>
<name>A0A1B1E629_9APIC</name>
<dbReference type="KEGG" id="pcot:PCOAH_00050920"/>
<sequence length="92" mass="9917">MKYRHASKGPKLERSNLLKNKKNTSSGQSSDMHTKSTMSGVRTEDTPQQGTNTGDGTPEGTNTQDDKITECSSSCKSVTGVQTEECSCSCYC</sequence>
<accession>A0A1B1E629</accession>
<dbReference type="EMBL" id="CP016251">
    <property type="protein sequence ID" value="ANQ10410.1"/>
    <property type="molecule type" value="Genomic_DNA"/>
</dbReference>
<evidence type="ECO:0000313" key="3">
    <source>
        <dbReference type="Proteomes" id="UP000092716"/>
    </source>
</evidence>
<organism evidence="2 3">
    <name type="scientific">Plasmodium coatneyi</name>
    <dbReference type="NCBI Taxonomy" id="208452"/>
    <lineage>
        <taxon>Eukaryota</taxon>
        <taxon>Sar</taxon>
        <taxon>Alveolata</taxon>
        <taxon>Apicomplexa</taxon>
        <taxon>Aconoidasida</taxon>
        <taxon>Haemosporida</taxon>
        <taxon>Plasmodiidae</taxon>
        <taxon>Plasmodium</taxon>
    </lineage>
</organism>
<proteinExistence type="predicted"/>
<keyword evidence="3" id="KW-1185">Reference proteome</keyword>
<dbReference type="OrthoDB" id="369750at2759"/>
<dbReference type="RefSeq" id="XP_019917105.1">
    <property type="nucleotide sequence ID" value="XM_020061874.1"/>
</dbReference>
<protein>
    <submittedName>
        <fullName evidence="2">SOAP</fullName>
    </submittedName>
</protein>
<feature type="compositionally biased region" description="Polar residues" evidence="1">
    <location>
        <begin position="23"/>
        <end position="63"/>
    </location>
</feature>
<dbReference type="Proteomes" id="UP000092716">
    <property type="component" value="Chromosome 13"/>
</dbReference>
<feature type="region of interest" description="Disordered" evidence="1">
    <location>
        <begin position="1"/>
        <end position="69"/>
    </location>
</feature>
<dbReference type="GeneID" id="30911826"/>
<evidence type="ECO:0000313" key="2">
    <source>
        <dbReference type="EMBL" id="ANQ10410.1"/>
    </source>
</evidence>
<dbReference type="AlphaFoldDB" id="A0A1B1E629"/>
<reference evidence="3" key="1">
    <citation type="submission" date="2016-06" db="EMBL/GenBank/DDBJ databases">
        <title>First high quality genome sequence of Plasmodium coatneyi using continuous long reads from single molecule, real-time sequencing.</title>
        <authorList>
            <person name="Chien J.-T."/>
            <person name="Pakala S.B."/>
            <person name="Geraldo J.A."/>
            <person name="Lapp S.A."/>
            <person name="Barnwell J.W."/>
            <person name="Kissinger J.C."/>
            <person name="Galinski M.R."/>
            <person name="Humphrey J.C."/>
        </authorList>
    </citation>
    <scope>NUCLEOTIDE SEQUENCE [LARGE SCALE GENOMIC DNA]</scope>
    <source>
        <strain evidence="3">Hackeri</strain>
    </source>
</reference>
<evidence type="ECO:0000256" key="1">
    <source>
        <dbReference type="SAM" id="MobiDB-lite"/>
    </source>
</evidence>
<gene>
    <name evidence="2" type="ORF">PCOAH_00050920</name>
</gene>